<dbReference type="FunFam" id="2.60.110.10:FF:000002">
    <property type="entry name" value="Thaumatin-like protein 1a"/>
    <property type="match status" value="1"/>
</dbReference>
<evidence type="ECO:0000256" key="2">
    <source>
        <dbReference type="ARBA" id="ARBA00023157"/>
    </source>
</evidence>
<evidence type="ECO:0000313" key="3">
    <source>
        <dbReference type="EMBL" id="PWA66293.1"/>
    </source>
</evidence>
<dbReference type="PROSITE" id="PS51367">
    <property type="entry name" value="THAUMATIN_2"/>
    <property type="match status" value="1"/>
</dbReference>
<organism evidence="3 4">
    <name type="scientific">Artemisia annua</name>
    <name type="common">Sweet wormwood</name>
    <dbReference type="NCBI Taxonomy" id="35608"/>
    <lineage>
        <taxon>Eukaryota</taxon>
        <taxon>Viridiplantae</taxon>
        <taxon>Streptophyta</taxon>
        <taxon>Embryophyta</taxon>
        <taxon>Tracheophyta</taxon>
        <taxon>Spermatophyta</taxon>
        <taxon>Magnoliopsida</taxon>
        <taxon>eudicotyledons</taxon>
        <taxon>Gunneridae</taxon>
        <taxon>Pentapetalae</taxon>
        <taxon>asterids</taxon>
        <taxon>campanulids</taxon>
        <taxon>Asterales</taxon>
        <taxon>Asteraceae</taxon>
        <taxon>Asteroideae</taxon>
        <taxon>Anthemideae</taxon>
        <taxon>Artemisiinae</taxon>
        <taxon>Artemisia</taxon>
    </lineage>
</organism>
<evidence type="ECO:0000313" key="4">
    <source>
        <dbReference type="Proteomes" id="UP000245207"/>
    </source>
</evidence>
<dbReference type="Proteomes" id="UP000245207">
    <property type="component" value="Unassembled WGS sequence"/>
</dbReference>
<dbReference type="Gene3D" id="2.60.110.10">
    <property type="entry name" value="Thaumatin"/>
    <property type="match status" value="1"/>
</dbReference>
<dbReference type="InterPro" id="IPR037176">
    <property type="entry name" value="Osmotin/thaumatin-like_sf"/>
</dbReference>
<evidence type="ECO:0000256" key="1">
    <source>
        <dbReference type="ARBA" id="ARBA00010607"/>
    </source>
</evidence>
<dbReference type="AlphaFoldDB" id="A0A2U1MYG4"/>
<name>A0A2U1MYG4_ARTAN</name>
<dbReference type="InterPro" id="IPR001938">
    <property type="entry name" value="Thaumatin"/>
</dbReference>
<dbReference type="CDD" id="cd09218">
    <property type="entry name" value="TLP-PA"/>
    <property type="match status" value="1"/>
</dbReference>
<keyword evidence="4" id="KW-1185">Reference proteome</keyword>
<dbReference type="EMBL" id="PKPP01004058">
    <property type="protein sequence ID" value="PWA66293.1"/>
    <property type="molecule type" value="Genomic_DNA"/>
</dbReference>
<dbReference type="OrthoDB" id="1729427at2759"/>
<dbReference type="PRINTS" id="PR00347">
    <property type="entry name" value="THAUMATIN"/>
</dbReference>
<dbReference type="Pfam" id="PF00314">
    <property type="entry name" value="Thaumatin"/>
    <property type="match status" value="1"/>
</dbReference>
<accession>A0A2U1MYG4</accession>
<comment type="caution">
    <text evidence="3">The sequence shown here is derived from an EMBL/GenBank/DDBJ whole genome shotgun (WGS) entry which is preliminary data.</text>
</comment>
<keyword evidence="2" id="KW-1015">Disulfide bond</keyword>
<protein>
    <submittedName>
        <fullName evidence="3">Thaumatin</fullName>
    </submittedName>
</protein>
<reference evidence="3 4" key="1">
    <citation type="journal article" date="2018" name="Mol. Plant">
        <title>The genome of Artemisia annua provides insight into the evolution of Asteraceae family and artemisinin biosynthesis.</title>
        <authorList>
            <person name="Shen Q."/>
            <person name="Zhang L."/>
            <person name="Liao Z."/>
            <person name="Wang S."/>
            <person name="Yan T."/>
            <person name="Shi P."/>
            <person name="Liu M."/>
            <person name="Fu X."/>
            <person name="Pan Q."/>
            <person name="Wang Y."/>
            <person name="Lv Z."/>
            <person name="Lu X."/>
            <person name="Zhang F."/>
            <person name="Jiang W."/>
            <person name="Ma Y."/>
            <person name="Chen M."/>
            <person name="Hao X."/>
            <person name="Li L."/>
            <person name="Tang Y."/>
            <person name="Lv G."/>
            <person name="Zhou Y."/>
            <person name="Sun X."/>
            <person name="Brodelius P.E."/>
            <person name="Rose J.K.C."/>
            <person name="Tang K."/>
        </authorList>
    </citation>
    <scope>NUCLEOTIDE SEQUENCE [LARGE SCALE GENOMIC DNA]</scope>
    <source>
        <strain evidence="4">cv. Huhao1</strain>
        <tissue evidence="3">Leaf</tissue>
    </source>
</reference>
<sequence length="587" mass="65887">MTNDSTPPPTSVDKLIPFSITNKVPVQLNLEKHNYTSWSSFFLIHLGSLRLKSHVEKEASSSTPDPEWCKLDDLIKMWILGSLCDSLQEQVVSTPGNAKALWDHLKELFHDNKDARAINLENELRSIKIGSMSINEYCTKIKSMADRLKNLGSSVSDKNLVIYAVNGLDSRFATMSKSYDIVNPFLPLKRHEPCYSWKSPNKPMGLTHMIVVPPRLPFLWHLTRRTPKVTTPPINLKVSANYAIILIKGHVNSVIGVSSFTTTEIERDCNLKTTTLFDQITCKCTIIIPGLHQDTTKHVKSITQTIYTHSPHHAWPNTTLYSPWPIQHPFIITRPRRTLLPKPTMFSPFMTHLSLVRTVEFLDPHPGVDAIVFTLQNRCNNTIWPGIQATGGQPQLMDGGLELNPQQSRNITAPRGWSGRIWGRTGCTFDAYNDGTCTTGDCGNGFYCNGAVGEPPASLAEFNLDSPLDFYDVSLMDGFNLPISIVPYEDEGVCPSIRCDTDLNQRCPPNLIVRGDRGETVACKSGCTAFQTPEHCCTGNFQNPNRCKPTKYSQYFKRSCPTSYTYSYDDRASTFTCRDANYLVIFC</sequence>
<gene>
    <name evidence="3" type="ORF">CTI12_AA334380</name>
</gene>
<dbReference type="SUPFAM" id="SSF49870">
    <property type="entry name" value="Osmotin, thaumatin-like protein"/>
    <property type="match status" value="1"/>
</dbReference>
<dbReference type="STRING" id="35608.A0A2U1MYG4"/>
<dbReference type="SMART" id="SM00205">
    <property type="entry name" value="THN"/>
    <property type="match status" value="1"/>
</dbReference>
<proteinExistence type="inferred from homology"/>
<comment type="similarity">
    <text evidence="1">Belongs to the thaumatin family.</text>
</comment>
<dbReference type="PANTHER" id="PTHR31048">
    <property type="entry name" value="OS03G0233200 PROTEIN"/>
    <property type="match status" value="1"/>
</dbReference>
<dbReference type="Pfam" id="PF14223">
    <property type="entry name" value="Retrotran_gag_2"/>
    <property type="match status" value="1"/>
</dbReference>